<evidence type="ECO:0000313" key="9">
    <source>
        <dbReference type="Proteomes" id="UP000298416"/>
    </source>
</evidence>
<organism evidence="8">
    <name type="scientific">Salvia splendens</name>
    <name type="common">Scarlet sage</name>
    <dbReference type="NCBI Taxonomy" id="180675"/>
    <lineage>
        <taxon>Eukaryota</taxon>
        <taxon>Viridiplantae</taxon>
        <taxon>Streptophyta</taxon>
        <taxon>Embryophyta</taxon>
        <taxon>Tracheophyta</taxon>
        <taxon>Spermatophyta</taxon>
        <taxon>Magnoliopsida</taxon>
        <taxon>eudicotyledons</taxon>
        <taxon>Gunneridae</taxon>
        <taxon>Pentapetalae</taxon>
        <taxon>asterids</taxon>
        <taxon>lamiids</taxon>
        <taxon>Lamiales</taxon>
        <taxon>Lamiaceae</taxon>
        <taxon>Nepetoideae</taxon>
        <taxon>Mentheae</taxon>
        <taxon>Salviinae</taxon>
        <taxon>Salvia</taxon>
        <taxon>Salvia subgen. Calosphace</taxon>
        <taxon>core Calosphace</taxon>
    </lineage>
</organism>
<evidence type="ECO:0000313" key="8">
    <source>
        <dbReference type="EMBL" id="KAG6386251.1"/>
    </source>
</evidence>
<dbReference type="AlphaFoldDB" id="A0A8X8W1U9"/>
<dbReference type="InterPro" id="IPR019757">
    <property type="entry name" value="Pept_S26A_signal_pept_1_Lys-AS"/>
</dbReference>
<keyword evidence="2" id="KW-0690">Ribosome biogenesis</keyword>
<keyword evidence="6" id="KW-0472">Membrane</keyword>
<dbReference type="GO" id="GO:0004252">
    <property type="term" value="F:serine-type endopeptidase activity"/>
    <property type="evidence" value="ECO:0007669"/>
    <property type="project" value="InterPro"/>
</dbReference>
<reference evidence="8" key="1">
    <citation type="submission" date="2018-01" db="EMBL/GenBank/DDBJ databases">
        <authorList>
            <person name="Mao J.F."/>
        </authorList>
    </citation>
    <scope>NUCLEOTIDE SEQUENCE</scope>
    <source>
        <strain evidence="8">Huo1</strain>
        <tissue evidence="8">Leaf</tissue>
    </source>
</reference>
<dbReference type="FunFam" id="3.30.420.140:FF:000008">
    <property type="entry name" value="Putative pre-16S rRNA nuclease"/>
    <property type="match status" value="1"/>
</dbReference>
<dbReference type="InterPro" id="IPR000223">
    <property type="entry name" value="Pept_S26A_signal_pept_1"/>
</dbReference>
<evidence type="ECO:0000256" key="1">
    <source>
        <dbReference type="ARBA" id="ARBA00022490"/>
    </source>
</evidence>
<dbReference type="PROSITE" id="PS00760">
    <property type="entry name" value="SPASE_I_2"/>
    <property type="match status" value="1"/>
</dbReference>
<keyword evidence="6" id="KW-1133">Transmembrane helix</keyword>
<feature type="domain" description="YqgF/RNase H-like" evidence="7">
    <location>
        <begin position="312"/>
        <end position="416"/>
    </location>
</feature>
<dbReference type="PRINTS" id="PR00727">
    <property type="entry name" value="LEADERPTASE"/>
</dbReference>
<dbReference type="GO" id="GO:0016020">
    <property type="term" value="C:membrane"/>
    <property type="evidence" value="ECO:0007669"/>
    <property type="project" value="InterPro"/>
</dbReference>
<dbReference type="PANTHER" id="PTHR33317">
    <property type="entry name" value="POLYNUCLEOTIDYL TRANSFERASE, RIBONUCLEASE H-LIKE SUPERFAMILY PROTEIN"/>
    <property type="match status" value="1"/>
</dbReference>
<gene>
    <name evidence="8" type="ORF">SASPL_155143</name>
</gene>
<dbReference type="HAMAP" id="MF_00651">
    <property type="entry name" value="Nuclease_YqgF"/>
    <property type="match status" value="1"/>
</dbReference>
<evidence type="ECO:0000256" key="6">
    <source>
        <dbReference type="SAM" id="Phobius"/>
    </source>
</evidence>
<keyword evidence="6" id="KW-0812">Transmembrane</keyword>
<dbReference type="InterPro" id="IPR012337">
    <property type="entry name" value="RNaseH-like_sf"/>
</dbReference>
<dbReference type="InterPro" id="IPR005227">
    <property type="entry name" value="YqgF"/>
</dbReference>
<proteinExistence type="inferred from homology"/>
<keyword evidence="1" id="KW-0963">Cytoplasm</keyword>
<dbReference type="InterPro" id="IPR006641">
    <property type="entry name" value="YqgF/RNaseH-like_dom"/>
</dbReference>
<dbReference type="GO" id="GO:0000967">
    <property type="term" value="P:rRNA 5'-end processing"/>
    <property type="evidence" value="ECO:0007669"/>
    <property type="project" value="TreeGrafter"/>
</dbReference>
<evidence type="ECO:0000256" key="2">
    <source>
        <dbReference type="ARBA" id="ARBA00022517"/>
    </source>
</evidence>
<feature type="transmembrane region" description="Helical" evidence="6">
    <location>
        <begin position="12"/>
        <end position="34"/>
    </location>
</feature>
<dbReference type="InterPro" id="IPR019533">
    <property type="entry name" value="Peptidase_S26"/>
</dbReference>
<dbReference type="SUPFAM" id="SSF51306">
    <property type="entry name" value="LexA/Signal peptidase"/>
    <property type="match status" value="1"/>
</dbReference>
<dbReference type="Proteomes" id="UP000298416">
    <property type="component" value="Unassembled WGS sequence"/>
</dbReference>
<sequence length="468" mass="52445">MLKRNEFDICSFVSLYEVLVAIEIVTSPFAWLGLDVGIVCLTISDRYASFTAVRGSSMSPTFNPHTDSSTGISFDDYVLVEKFCLVKYKFSRGDVVVFRTMPSMVPSNTPELLHMLLMQDRFDHNTKGSFLCRTKDNSPSNYKEKNIKRIVGLPGDWIDLPSLDTVRVPEGHCWVVGDNSACSLDSRSFGPPSIQWHRWCLVVFRIVYDSLTGFCPVRWFGTRLLTSVSLNVVADSSGFDLRAHHAYGLASSQNCLRAPLTANSAVVAPPCNAAFILPATSNTLFVYLIEMKYLKPLKLYQELLKSSEVKRGRLLGLDVGDKYIGLSVSDANNITASPLSVLVRKRTNIDLISTDFQTLISGLSLEGFVIGYPFDRHKSNPDAVQVKLFIDDLNKTGKFEDLKYTFWDECFTSKNVEFLLKPLTLHPVQLKTIMDKFAAVGILQGYLDFASRSRGLKETENLLDEKID</sequence>
<name>A0A8X8W1U9_SALSN</name>
<dbReference type="GO" id="GO:0004518">
    <property type="term" value="F:nuclease activity"/>
    <property type="evidence" value="ECO:0007669"/>
    <property type="project" value="UniProtKB-KW"/>
</dbReference>
<keyword evidence="4" id="KW-0378">Hydrolase</keyword>
<dbReference type="GO" id="GO:0006465">
    <property type="term" value="P:signal peptide processing"/>
    <property type="evidence" value="ECO:0007669"/>
    <property type="project" value="InterPro"/>
</dbReference>
<dbReference type="SUPFAM" id="SSF53098">
    <property type="entry name" value="Ribonuclease H-like"/>
    <property type="match status" value="1"/>
</dbReference>
<dbReference type="CDD" id="cd06530">
    <property type="entry name" value="S26_SPase_I"/>
    <property type="match status" value="1"/>
</dbReference>
<evidence type="ECO:0000259" key="7">
    <source>
        <dbReference type="SMART" id="SM00732"/>
    </source>
</evidence>
<accession>A0A8X8W1U9</accession>
<protein>
    <recommendedName>
        <fullName evidence="7">YqgF/RNase H-like domain-containing protein</fullName>
    </recommendedName>
</protein>
<keyword evidence="9" id="KW-1185">Reference proteome</keyword>
<dbReference type="Gene3D" id="3.30.420.140">
    <property type="entry name" value="YqgF/RNase H-like domain"/>
    <property type="match status" value="1"/>
</dbReference>
<dbReference type="Pfam" id="PF10502">
    <property type="entry name" value="Peptidase_S26"/>
    <property type="match status" value="2"/>
</dbReference>
<dbReference type="Pfam" id="PF03652">
    <property type="entry name" value="RuvX"/>
    <property type="match status" value="1"/>
</dbReference>
<dbReference type="CDD" id="cd16964">
    <property type="entry name" value="YqgF"/>
    <property type="match status" value="1"/>
</dbReference>
<evidence type="ECO:0000256" key="3">
    <source>
        <dbReference type="ARBA" id="ARBA00022722"/>
    </source>
</evidence>
<feature type="active site" evidence="5">
    <location>
        <position position="57"/>
    </location>
</feature>
<feature type="active site" evidence="5">
    <location>
        <position position="148"/>
    </location>
</feature>
<evidence type="ECO:0000256" key="5">
    <source>
        <dbReference type="PIRSR" id="PIRSR600223-1"/>
    </source>
</evidence>
<dbReference type="InterPro" id="IPR036286">
    <property type="entry name" value="LexA/Signal_pep-like_sf"/>
</dbReference>
<reference evidence="8" key="2">
    <citation type="submission" date="2020-08" db="EMBL/GenBank/DDBJ databases">
        <title>Plant Genome Project.</title>
        <authorList>
            <person name="Zhang R.-G."/>
        </authorList>
    </citation>
    <scope>NUCLEOTIDE SEQUENCE</scope>
    <source>
        <strain evidence="8">Huo1</strain>
        <tissue evidence="8">Leaf</tissue>
    </source>
</reference>
<keyword evidence="3" id="KW-0540">Nuclease</keyword>
<evidence type="ECO:0000256" key="4">
    <source>
        <dbReference type="ARBA" id="ARBA00022801"/>
    </source>
</evidence>
<dbReference type="PANTHER" id="PTHR33317:SF1">
    <property type="entry name" value="POLYNUCLEOTIDYL TRANSFERASE, RIBONUCLEASE H-LIKE SUPERFAMILY PROTEIN"/>
    <property type="match status" value="1"/>
</dbReference>
<comment type="caution">
    <text evidence="8">The sequence shown here is derived from an EMBL/GenBank/DDBJ whole genome shotgun (WGS) entry which is preliminary data.</text>
</comment>
<dbReference type="SMART" id="SM00732">
    <property type="entry name" value="YqgFc"/>
    <property type="match status" value="1"/>
</dbReference>
<dbReference type="EMBL" id="PNBA02000022">
    <property type="protein sequence ID" value="KAG6386251.1"/>
    <property type="molecule type" value="Genomic_DNA"/>
</dbReference>
<dbReference type="InterPro" id="IPR037027">
    <property type="entry name" value="YqgF/RNaseH-like_dom_sf"/>
</dbReference>
<dbReference type="Gene3D" id="2.10.109.10">
    <property type="entry name" value="Umud Fragment, subunit A"/>
    <property type="match status" value="1"/>
</dbReference>